<protein>
    <submittedName>
        <fullName evidence="8">Multidrug-resistance type transporter aminotriazole resistance</fullName>
    </submittedName>
</protein>
<feature type="transmembrane region" description="Helical" evidence="6">
    <location>
        <begin position="351"/>
        <end position="375"/>
    </location>
</feature>
<dbReference type="InterPro" id="IPR020846">
    <property type="entry name" value="MFS_dom"/>
</dbReference>
<dbReference type="InterPro" id="IPR036259">
    <property type="entry name" value="MFS_trans_sf"/>
</dbReference>
<feature type="transmembrane region" description="Helical" evidence="6">
    <location>
        <begin position="421"/>
        <end position="439"/>
    </location>
</feature>
<evidence type="ECO:0000256" key="6">
    <source>
        <dbReference type="SAM" id="Phobius"/>
    </source>
</evidence>
<keyword evidence="4 6" id="KW-0472">Membrane</keyword>
<accession>A0ABR3RGZ0</accession>
<comment type="caution">
    <text evidence="8">The sequence shown here is derived from an EMBL/GenBank/DDBJ whole genome shotgun (WGS) entry which is preliminary data.</text>
</comment>
<feature type="transmembrane region" description="Helical" evidence="6">
    <location>
        <begin position="526"/>
        <end position="547"/>
    </location>
</feature>
<name>A0ABR3RGZ0_9PLEO</name>
<evidence type="ECO:0000313" key="8">
    <source>
        <dbReference type="EMBL" id="KAL1603691.1"/>
    </source>
</evidence>
<feature type="compositionally biased region" description="Basic and acidic residues" evidence="5">
    <location>
        <begin position="41"/>
        <end position="54"/>
    </location>
</feature>
<feature type="transmembrane region" description="Helical" evidence="6">
    <location>
        <begin position="319"/>
        <end position="339"/>
    </location>
</feature>
<dbReference type="PANTHER" id="PTHR42718:SF1">
    <property type="entry name" value="LOW AFFINITY AMMONIUM TRANSPORTER"/>
    <property type="match status" value="1"/>
</dbReference>
<keyword evidence="9" id="KW-1185">Reference proteome</keyword>
<dbReference type="Gene3D" id="1.20.1250.20">
    <property type="entry name" value="MFS general substrate transporter like domains"/>
    <property type="match status" value="2"/>
</dbReference>
<feature type="compositionally biased region" description="Polar residues" evidence="5">
    <location>
        <begin position="1"/>
        <end position="10"/>
    </location>
</feature>
<evidence type="ECO:0000313" key="9">
    <source>
        <dbReference type="Proteomes" id="UP001521785"/>
    </source>
</evidence>
<evidence type="ECO:0000256" key="3">
    <source>
        <dbReference type="ARBA" id="ARBA00022989"/>
    </source>
</evidence>
<dbReference type="PANTHER" id="PTHR42718">
    <property type="entry name" value="MAJOR FACILITATOR SUPERFAMILY MULTIDRUG TRANSPORTER MFSC"/>
    <property type="match status" value="1"/>
</dbReference>
<feature type="transmembrane region" description="Helical" evidence="6">
    <location>
        <begin position="445"/>
        <end position="472"/>
    </location>
</feature>
<dbReference type="Pfam" id="PF07690">
    <property type="entry name" value="MFS_1"/>
    <property type="match status" value="1"/>
</dbReference>
<organism evidence="8 9">
    <name type="scientific">Paraconiothyrium brasiliense</name>
    <dbReference type="NCBI Taxonomy" id="300254"/>
    <lineage>
        <taxon>Eukaryota</taxon>
        <taxon>Fungi</taxon>
        <taxon>Dikarya</taxon>
        <taxon>Ascomycota</taxon>
        <taxon>Pezizomycotina</taxon>
        <taxon>Dothideomycetes</taxon>
        <taxon>Pleosporomycetidae</taxon>
        <taxon>Pleosporales</taxon>
        <taxon>Massarineae</taxon>
        <taxon>Didymosphaeriaceae</taxon>
        <taxon>Paraconiothyrium</taxon>
    </lineage>
</organism>
<evidence type="ECO:0000256" key="4">
    <source>
        <dbReference type="ARBA" id="ARBA00023136"/>
    </source>
</evidence>
<evidence type="ECO:0000259" key="7">
    <source>
        <dbReference type="PROSITE" id="PS50850"/>
    </source>
</evidence>
<feature type="domain" description="Major facilitator superfamily (MFS) profile" evidence="7">
    <location>
        <begin position="75"/>
        <end position="550"/>
    </location>
</feature>
<dbReference type="CDD" id="cd17476">
    <property type="entry name" value="MFS_Amf1_MDR_like"/>
    <property type="match status" value="1"/>
</dbReference>
<dbReference type="PROSITE" id="PS50850">
    <property type="entry name" value="MFS"/>
    <property type="match status" value="1"/>
</dbReference>
<keyword evidence="2 6" id="KW-0812">Transmembrane</keyword>
<evidence type="ECO:0000256" key="1">
    <source>
        <dbReference type="ARBA" id="ARBA00004141"/>
    </source>
</evidence>
<comment type="subcellular location">
    <subcellularLocation>
        <location evidence="1">Membrane</location>
        <topology evidence="1">Multi-pass membrane protein</topology>
    </subcellularLocation>
</comment>
<feature type="transmembrane region" description="Helical" evidence="6">
    <location>
        <begin position="217"/>
        <end position="241"/>
    </location>
</feature>
<feature type="transmembrane region" description="Helical" evidence="6">
    <location>
        <begin position="484"/>
        <end position="506"/>
    </location>
</feature>
<dbReference type="InterPro" id="IPR011701">
    <property type="entry name" value="MFS"/>
</dbReference>
<dbReference type="SUPFAM" id="SSF103473">
    <property type="entry name" value="MFS general substrate transporter"/>
    <property type="match status" value="1"/>
</dbReference>
<sequence length="564" mass="61774">MRESTSQSGSEEVVQENKDELEEGGRRHSNASLSPTEDDGDYHPENTGEKGNEMELARTKSIAETLSLPREIIFVAIVCSAQLLTRKWLFNILPRNRSNTLTEAGLGNVQTIVHVIGNDFGLSDADLPWLIAGYSLTVGTFILPSGRFGDVFGYKRMLLIGFVWMALWSLVLGCSAYSNHVLFTFARVFQGIGPAIMLPNGLAIFGATYAPGRRKAMIFAIFGACAPTGSILGSVFAGLFNLGWWPWTYWAFSIYLILLTVVGSFMIPDPPKKSRFSHMSAREQISNLDLPGALTGVTALVLFNFAWNQAPLVGWPKAYVYVCLILSFLFIPLFFYIELRVAKTPLLPFDALTTDVAFVLACVGCGWACFGIWYYYSWQFAQVLRHASPLLSTAWISPVVPSGCLAALVTGLVIHKVGPPPVIMIALTCFTIGTILIMTCPVDQIYWGQFFFCTLITPWGMDMSFPAATLILSDAVSKEHQGIAASLVNTVVNYSISLGLGFAGTVEVYVVNGGTTPEDTLKGYRAALYMAVGLSGLGLIISGVYCVKCWMKDRMASFKHDEEI</sequence>
<feature type="region of interest" description="Disordered" evidence="5">
    <location>
        <begin position="1"/>
        <end position="54"/>
    </location>
</feature>
<feature type="transmembrane region" description="Helical" evidence="6">
    <location>
        <begin position="157"/>
        <end position="178"/>
    </location>
</feature>
<feature type="transmembrane region" description="Helical" evidence="6">
    <location>
        <begin position="184"/>
        <end position="205"/>
    </location>
</feature>
<dbReference type="EMBL" id="JAKJXO020000006">
    <property type="protein sequence ID" value="KAL1603691.1"/>
    <property type="molecule type" value="Genomic_DNA"/>
</dbReference>
<feature type="compositionally biased region" description="Basic and acidic residues" evidence="5">
    <location>
        <begin position="15"/>
        <end position="26"/>
    </location>
</feature>
<keyword evidence="3 6" id="KW-1133">Transmembrane helix</keyword>
<dbReference type="Proteomes" id="UP001521785">
    <property type="component" value="Unassembled WGS sequence"/>
</dbReference>
<reference evidence="8 9" key="1">
    <citation type="submission" date="2024-02" db="EMBL/GenBank/DDBJ databases">
        <title>De novo assembly and annotation of 12 fungi associated with fruit tree decline syndrome in Ontario, Canada.</title>
        <authorList>
            <person name="Sulman M."/>
            <person name="Ellouze W."/>
            <person name="Ilyukhin E."/>
        </authorList>
    </citation>
    <scope>NUCLEOTIDE SEQUENCE [LARGE SCALE GENOMIC DNA]</scope>
    <source>
        <strain evidence="8 9">M42-189</strain>
    </source>
</reference>
<evidence type="ECO:0000256" key="5">
    <source>
        <dbReference type="SAM" id="MobiDB-lite"/>
    </source>
</evidence>
<gene>
    <name evidence="8" type="primary">ATR1</name>
    <name evidence="8" type="ORF">SLS60_005280</name>
</gene>
<proteinExistence type="predicted"/>
<feature type="transmembrane region" description="Helical" evidence="6">
    <location>
        <begin position="395"/>
        <end position="414"/>
    </location>
</feature>
<feature type="transmembrane region" description="Helical" evidence="6">
    <location>
        <begin position="247"/>
        <end position="267"/>
    </location>
</feature>
<evidence type="ECO:0000256" key="2">
    <source>
        <dbReference type="ARBA" id="ARBA00022692"/>
    </source>
</evidence>
<feature type="transmembrane region" description="Helical" evidence="6">
    <location>
        <begin position="288"/>
        <end position="307"/>
    </location>
</feature>